<feature type="compositionally biased region" description="Basic and acidic residues" evidence="1">
    <location>
        <begin position="127"/>
        <end position="160"/>
    </location>
</feature>
<feature type="non-terminal residue" evidence="2">
    <location>
        <position position="1"/>
    </location>
</feature>
<dbReference type="AlphaFoldDB" id="A0A6J4SVM6"/>
<gene>
    <name evidence="2" type="ORF">AVDCRST_MAG85-2083</name>
</gene>
<feature type="compositionally biased region" description="Low complexity" evidence="1">
    <location>
        <begin position="172"/>
        <end position="191"/>
    </location>
</feature>
<feature type="region of interest" description="Disordered" evidence="1">
    <location>
        <begin position="1"/>
        <end position="275"/>
    </location>
</feature>
<name>A0A6J4SVM6_9ACTN</name>
<protein>
    <submittedName>
        <fullName evidence="2">Efflux ABC transporter, ATP-binding protein</fullName>
    </submittedName>
</protein>
<feature type="compositionally biased region" description="Basic residues" evidence="1">
    <location>
        <begin position="103"/>
        <end position="126"/>
    </location>
</feature>
<feature type="compositionally biased region" description="Basic residues" evidence="1">
    <location>
        <begin position="161"/>
        <end position="171"/>
    </location>
</feature>
<evidence type="ECO:0000313" key="2">
    <source>
        <dbReference type="EMBL" id="CAA9506754.1"/>
    </source>
</evidence>
<organism evidence="2">
    <name type="scientific">uncultured Solirubrobacteraceae bacterium</name>
    <dbReference type="NCBI Taxonomy" id="1162706"/>
    <lineage>
        <taxon>Bacteria</taxon>
        <taxon>Bacillati</taxon>
        <taxon>Actinomycetota</taxon>
        <taxon>Thermoleophilia</taxon>
        <taxon>Solirubrobacterales</taxon>
        <taxon>Solirubrobacteraceae</taxon>
        <taxon>environmental samples</taxon>
    </lineage>
</organism>
<accession>A0A6J4SVM6</accession>
<feature type="compositionally biased region" description="Basic and acidic residues" evidence="1">
    <location>
        <begin position="34"/>
        <end position="50"/>
    </location>
</feature>
<dbReference type="EMBL" id="CADCVT010000227">
    <property type="protein sequence ID" value="CAA9506754.1"/>
    <property type="molecule type" value="Genomic_DNA"/>
</dbReference>
<feature type="compositionally biased region" description="Basic residues" evidence="1">
    <location>
        <begin position="19"/>
        <end position="33"/>
    </location>
</feature>
<feature type="compositionally biased region" description="Basic and acidic residues" evidence="1">
    <location>
        <begin position="57"/>
        <end position="78"/>
    </location>
</feature>
<feature type="non-terminal residue" evidence="2">
    <location>
        <position position="275"/>
    </location>
</feature>
<feature type="compositionally biased region" description="Basic residues" evidence="1">
    <location>
        <begin position="192"/>
        <end position="214"/>
    </location>
</feature>
<keyword evidence="2" id="KW-0067">ATP-binding</keyword>
<proteinExistence type="predicted"/>
<sequence length="275" mass="31215">GGARGSWVGQALRRGGGAVRRRPRRRRRRARRPARPERRRQVDARQDLVRARPRVGGLRDGRGRPGGIDRRPQRDRLPRRAVPLPRLGPRRRGPRAPPAPRELRRRRGRAHRAARARRPRRGPHAARRGDVQGHAAAARDRTGDDRAPEAADARRADERARPRRAPRRPRAAGRAAQPRPGGAPELASALRGRARLRPRRHRQPRPDGHRRRAVGPRQAPRGRGRDGGRSAALRGRRARRRAPDRRRPRRRRRAGLRGAGPALDARGRLHRGRLV</sequence>
<keyword evidence="2" id="KW-0547">Nucleotide-binding</keyword>
<reference evidence="2" key="1">
    <citation type="submission" date="2020-02" db="EMBL/GenBank/DDBJ databases">
        <authorList>
            <person name="Meier V. D."/>
        </authorList>
    </citation>
    <scope>NUCLEOTIDE SEQUENCE</scope>
    <source>
        <strain evidence="2">AVDCRST_MAG85</strain>
    </source>
</reference>
<evidence type="ECO:0000256" key="1">
    <source>
        <dbReference type="SAM" id="MobiDB-lite"/>
    </source>
</evidence>
<dbReference type="GO" id="GO:0005524">
    <property type="term" value="F:ATP binding"/>
    <property type="evidence" value="ECO:0007669"/>
    <property type="project" value="UniProtKB-KW"/>
</dbReference>
<feature type="compositionally biased region" description="Basic residues" evidence="1">
    <location>
        <begin position="234"/>
        <end position="255"/>
    </location>
</feature>